<sequence>MLLFLVFVIVIGQEFDVIIVGAGLSGLTQLRLLRENGFNAIVLEQGDDIGGTWFFNKYPGARVDVRNHDYYMHHPDLNKAWNFSEEFSSQPELLQYIHRMNDIFNLKQHIHLKSPVTSMCWNTYSKSWQVFSNNKIYNTKFVILATGPLSKPNKPTFQGLNDFEGPIYYSSQWPSSFIDFAYKRVGIMGTGSTGVQMIPIIAKSNVKNLTVFQRTPNYVFPLRNKPINGTTFDKEERRRQAFASPSGIPLHNSQGIPYAQLGRKKFMEQLKYYYQNVGGFDFMFSIVTDLVINPDADLVIQDFIRGKISEVVKNPLTAKKLSPNYGYICKRPLLGTNYYETYNQPNVNLIDMPIDRFVKDGVIVNGVHHELDMFIFATGFDALVGAINDIHIVGENGRVLKNKFDKYVKSYLGLATAGFPNLFHLVAFQSPSIFANMAVAIEHHTGWVTDLLVWMRKNNYQSVEARVAAEDDWVAYVDRLARYTLWTREECKSWYLGSNIAGKKRQFLGFCGMFSEYEQLCRDVADKNYKGFRFDRKMKDEL</sequence>
<evidence type="ECO:0000256" key="1">
    <source>
        <dbReference type="ARBA" id="ARBA00001974"/>
    </source>
</evidence>
<dbReference type="PANTHER" id="PTHR43098:SF3">
    <property type="entry name" value="L-ORNITHINE N(5)-MONOOXYGENASE-RELATED"/>
    <property type="match status" value="1"/>
</dbReference>
<keyword evidence="7" id="KW-0503">Monooxygenase</keyword>
<evidence type="ECO:0000256" key="4">
    <source>
        <dbReference type="ARBA" id="ARBA00022827"/>
    </source>
</evidence>
<dbReference type="EMBL" id="MN739357">
    <property type="protein sequence ID" value="QHT00616.1"/>
    <property type="molecule type" value="Genomic_DNA"/>
</dbReference>
<name>A0A6C0C7B8_9ZZZZ</name>
<protein>
    <recommendedName>
        <fullName evidence="9">Monooxygenase</fullName>
    </recommendedName>
</protein>
<dbReference type="PANTHER" id="PTHR43098">
    <property type="entry name" value="L-ORNITHINE N(5)-MONOOXYGENASE-RELATED"/>
    <property type="match status" value="1"/>
</dbReference>
<evidence type="ECO:0008006" key="9">
    <source>
        <dbReference type="Google" id="ProtNLM"/>
    </source>
</evidence>
<keyword evidence="4" id="KW-0274">FAD</keyword>
<accession>A0A6C0C7B8</accession>
<comment type="similarity">
    <text evidence="2">Belongs to the FAD-binding monooxygenase family.</text>
</comment>
<dbReference type="InterPro" id="IPR050775">
    <property type="entry name" value="FAD-binding_Monooxygenases"/>
</dbReference>
<evidence type="ECO:0000256" key="3">
    <source>
        <dbReference type="ARBA" id="ARBA00022630"/>
    </source>
</evidence>
<dbReference type="SUPFAM" id="SSF51905">
    <property type="entry name" value="FAD/NAD(P)-binding domain"/>
    <property type="match status" value="2"/>
</dbReference>
<keyword evidence="6" id="KW-0560">Oxidoreductase</keyword>
<evidence type="ECO:0000256" key="7">
    <source>
        <dbReference type="ARBA" id="ARBA00023033"/>
    </source>
</evidence>
<dbReference type="Gene3D" id="3.50.50.60">
    <property type="entry name" value="FAD/NAD(P)-binding domain"/>
    <property type="match status" value="2"/>
</dbReference>
<keyword evidence="3" id="KW-0285">Flavoprotein</keyword>
<evidence type="ECO:0000256" key="5">
    <source>
        <dbReference type="ARBA" id="ARBA00022857"/>
    </source>
</evidence>
<dbReference type="Pfam" id="PF13738">
    <property type="entry name" value="Pyr_redox_3"/>
    <property type="match status" value="1"/>
</dbReference>
<organism evidence="8">
    <name type="scientific">viral metagenome</name>
    <dbReference type="NCBI Taxonomy" id="1070528"/>
    <lineage>
        <taxon>unclassified sequences</taxon>
        <taxon>metagenomes</taxon>
        <taxon>organismal metagenomes</taxon>
    </lineage>
</organism>
<dbReference type="InterPro" id="IPR036188">
    <property type="entry name" value="FAD/NAD-bd_sf"/>
</dbReference>
<evidence type="ECO:0000256" key="2">
    <source>
        <dbReference type="ARBA" id="ARBA00010139"/>
    </source>
</evidence>
<evidence type="ECO:0000313" key="8">
    <source>
        <dbReference type="EMBL" id="QHT00616.1"/>
    </source>
</evidence>
<keyword evidence="5" id="KW-0521">NADP</keyword>
<dbReference type="GO" id="GO:0004497">
    <property type="term" value="F:monooxygenase activity"/>
    <property type="evidence" value="ECO:0007669"/>
    <property type="project" value="UniProtKB-KW"/>
</dbReference>
<comment type="cofactor">
    <cofactor evidence="1">
        <name>FAD</name>
        <dbReference type="ChEBI" id="CHEBI:57692"/>
    </cofactor>
</comment>
<reference evidence="8" key="1">
    <citation type="journal article" date="2020" name="Nature">
        <title>Giant virus diversity and host interactions through global metagenomics.</title>
        <authorList>
            <person name="Schulz F."/>
            <person name="Roux S."/>
            <person name="Paez-Espino D."/>
            <person name="Jungbluth S."/>
            <person name="Walsh D.A."/>
            <person name="Denef V.J."/>
            <person name="McMahon K.D."/>
            <person name="Konstantinidis K.T."/>
            <person name="Eloe-Fadrosh E.A."/>
            <person name="Kyrpides N.C."/>
            <person name="Woyke T."/>
        </authorList>
    </citation>
    <scope>NUCLEOTIDE SEQUENCE</scope>
    <source>
        <strain evidence="8">GVMAG-M-3300020192-26</strain>
    </source>
</reference>
<dbReference type="AlphaFoldDB" id="A0A6C0C7B8"/>
<evidence type="ECO:0000256" key="6">
    <source>
        <dbReference type="ARBA" id="ARBA00023002"/>
    </source>
</evidence>
<proteinExistence type="inferred from homology"/>